<dbReference type="EMBL" id="DS113426">
    <property type="protein sequence ID" value="EAY06309.1"/>
    <property type="molecule type" value="Genomic_DNA"/>
</dbReference>
<sequence length="365" mass="43138">MVIEIVQLTLLAELSYPTKAEHLLNLTINDHPKYKDEFTNATNFDSYSVPSLYCRYTNIAILIIQVILNIIDQFWFWYCSKAFRSICLYKYETLNVSQRNFIFYILKTYKFPWSWRYDLLIVLATRSRQLFDLSKVTECLSILDLINSQETDNQGPARKDTEKQQEPEKDNIERNHTFSEIQTKINWCLETIIFILTGIAYFYQSNYEEYVKLNNVNNEQIKNIITDLAKASDKKLKFIISCVLAGGKILIIFYQMVIYSIGRRKIKNIISSYYDNKKNKKEQDLNIVSQENLRTFDFTSFPHRERLMLIIELYSIKGEHQKILYGIMTPMIDENKEIIPELFKQLPTKKESIPQDTLTSEISKT</sequence>
<reference evidence="3" key="1">
    <citation type="submission" date="2006-10" db="EMBL/GenBank/DDBJ databases">
        <authorList>
            <person name="Amadeo P."/>
            <person name="Zhao Q."/>
            <person name="Wortman J."/>
            <person name="Fraser-Liggett C."/>
            <person name="Carlton J."/>
        </authorList>
    </citation>
    <scope>NUCLEOTIDE SEQUENCE</scope>
    <source>
        <strain evidence="3">G3</strain>
    </source>
</reference>
<dbReference type="VEuPathDB" id="TrichDB:TVAG_065660"/>
<dbReference type="RefSeq" id="XP_001318532.1">
    <property type="nucleotide sequence ID" value="XM_001318497.1"/>
</dbReference>
<feature type="transmembrane region" description="Helical" evidence="2">
    <location>
        <begin position="185"/>
        <end position="203"/>
    </location>
</feature>
<name>A2ELX0_TRIV3</name>
<reference evidence="3" key="2">
    <citation type="journal article" date="2007" name="Science">
        <title>Draft genome sequence of the sexually transmitted pathogen Trichomonas vaginalis.</title>
        <authorList>
            <person name="Carlton J.M."/>
            <person name="Hirt R.P."/>
            <person name="Silva J.C."/>
            <person name="Delcher A.L."/>
            <person name="Schatz M."/>
            <person name="Zhao Q."/>
            <person name="Wortman J.R."/>
            <person name="Bidwell S.L."/>
            <person name="Alsmark U.C.M."/>
            <person name="Besteiro S."/>
            <person name="Sicheritz-Ponten T."/>
            <person name="Noel C.J."/>
            <person name="Dacks J.B."/>
            <person name="Foster P.G."/>
            <person name="Simillion C."/>
            <person name="Van de Peer Y."/>
            <person name="Miranda-Saavedra D."/>
            <person name="Barton G.J."/>
            <person name="Westrop G.D."/>
            <person name="Mueller S."/>
            <person name="Dessi D."/>
            <person name="Fiori P.L."/>
            <person name="Ren Q."/>
            <person name="Paulsen I."/>
            <person name="Zhang H."/>
            <person name="Bastida-Corcuera F.D."/>
            <person name="Simoes-Barbosa A."/>
            <person name="Brown M.T."/>
            <person name="Hayes R.D."/>
            <person name="Mukherjee M."/>
            <person name="Okumura C.Y."/>
            <person name="Schneider R."/>
            <person name="Smith A.J."/>
            <person name="Vanacova S."/>
            <person name="Villalvazo M."/>
            <person name="Haas B.J."/>
            <person name="Pertea M."/>
            <person name="Feldblyum T.V."/>
            <person name="Utterback T.R."/>
            <person name="Shu C.L."/>
            <person name="Osoegawa K."/>
            <person name="de Jong P.J."/>
            <person name="Hrdy I."/>
            <person name="Horvathova L."/>
            <person name="Zubacova Z."/>
            <person name="Dolezal P."/>
            <person name="Malik S.B."/>
            <person name="Logsdon J.M. Jr."/>
            <person name="Henze K."/>
            <person name="Gupta A."/>
            <person name="Wang C.C."/>
            <person name="Dunne R.L."/>
            <person name="Upcroft J.A."/>
            <person name="Upcroft P."/>
            <person name="White O."/>
            <person name="Salzberg S.L."/>
            <person name="Tang P."/>
            <person name="Chiu C.-H."/>
            <person name="Lee Y.-S."/>
            <person name="Embley T.M."/>
            <person name="Coombs G.H."/>
            <person name="Mottram J.C."/>
            <person name="Tachezy J."/>
            <person name="Fraser-Liggett C.M."/>
            <person name="Johnson P.J."/>
        </authorList>
    </citation>
    <scope>NUCLEOTIDE SEQUENCE [LARGE SCALE GENOMIC DNA]</scope>
    <source>
        <strain evidence="3">G3</strain>
    </source>
</reference>
<feature type="transmembrane region" description="Helical" evidence="2">
    <location>
        <begin position="56"/>
        <end position="78"/>
    </location>
</feature>
<organism evidence="3 4">
    <name type="scientific">Trichomonas vaginalis (strain ATCC PRA-98 / G3)</name>
    <dbReference type="NCBI Taxonomy" id="412133"/>
    <lineage>
        <taxon>Eukaryota</taxon>
        <taxon>Metamonada</taxon>
        <taxon>Parabasalia</taxon>
        <taxon>Trichomonadida</taxon>
        <taxon>Trichomonadidae</taxon>
        <taxon>Trichomonas</taxon>
    </lineage>
</organism>
<dbReference type="KEGG" id="tva:4764191"/>
<dbReference type="Proteomes" id="UP000001542">
    <property type="component" value="Unassembled WGS sequence"/>
</dbReference>
<evidence type="ECO:0000313" key="4">
    <source>
        <dbReference type="Proteomes" id="UP000001542"/>
    </source>
</evidence>
<feature type="compositionally biased region" description="Basic and acidic residues" evidence="1">
    <location>
        <begin position="157"/>
        <end position="173"/>
    </location>
</feature>
<keyword evidence="2" id="KW-0812">Transmembrane</keyword>
<evidence type="ECO:0000256" key="2">
    <source>
        <dbReference type="SAM" id="Phobius"/>
    </source>
</evidence>
<evidence type="ECO:0000313" key="3">
    <source>
        <dbReference type="EMBL" id="EAY06309.1"/>
    </source>
</evidence>
<dbReference type="AlphaFoldDB" id="A2ELX0"/>
<dbReference type="InParanoid" id="A2ELX0"/>
<evidence type="ECO:0000256" key="1">
    <source>
        <dbReference type="SAM" id="MobiDB-lite"/>
    </source>
</evidence>
<keyword evidence="4" id="KW-1185">Reference proteome</keyword>
<gene>
    <name evidence="3" type="ORF">TVAG_065660</name>
</gene>
<feature type="region of interest" description="Disordered" evidence="1">
    <location>
        <begin position="151"/>
        <end position="173"/>
    </location>
</feature>
<proteinExistence type="predicted"/>
<protein>
    <submittedName>
        <fullName evidence="3">Uncharacterized protein</fullName>
    </submittedName>
</protein>
<dbReference type="VEuPathDB" id="TrichDB:TVAGG3_0988520"/>
<accession>A2ELX0</accession>
<feature type="transmembrane region" description="Helical" evidence="2">
    <location>
        <begin position="238"/>
        <end position="261"/>
    </location>
</feature>
<keyword evidence="2" id="KW-1133">Transmembrane helix</keyword>
<keyword evidence="2" id="KW-0472">Membrane</keyword>